<comment type="caution">
    <text evidence="10">The sequence shown here is derived from an EMBL/GenBank/DDBJ whole genome shotgun (WGS) entry which is preliminary data.</text>
</comment>
<feature type="domain" description="C2H2-type" evidence="9">
    <location>
        <begin position="587"/>
        <end position="614"/>
    </location>
</feature>
<evidence type="ECO:0000256" key="3">
    <source>
        <dbReference type="ARBA" id="ARBA00022737"/>
    </source>
</evidence>
<dbReference type="Gene3D" id="3.30.160.60">
    <property type="entry name" value="Classic Zinc Finger"/>
    <property type="match status" value="5"/>
</dbReference>
<keyword evidence="5" id="KW-0862">Zinc</keyword>
<feature type="compositionally biased region" description="Basic and acidic residues" evidence="8">
    <location>
        <begin position="398"/>
        <end position="407"/>
    </location>
</feature>
<feature type="region of interest" description="Disordered" evidence="8">
    <location>
        <begin position="143"/>
        <end position="178"/>
    </location>
</feature>
<name>A0AAN9B091_9CAEN</name>
<feature type="domain" description="C2H2-type" evidence="9">
    <location>
        <begin position="643"/>
        <end position="671"/>
    </location>
</feature>
<keyword evidence="11" id="KW-1185">Reference proteome</keyword>
<dbReference type="GO" id="GO:0008270">
    <property type="term" value="F:zinc ion binding"/>
    <property type="evidence" value="ECO:0007669"/>
    <property type="project" value="UniProtKB-KW"/>
</dbReference>
<feature type="compositionally biased region" description="Basic residues" evidence="8">
    <location>
        <begin position="246"/>
        <end position="256"/>
    </location>
</feature>
<evidence type="ECO:0000259" key="9">
    <source>
        <dbReference type="PROSITE" id="PS50157"/>
    </source>
</evidence>
<feature type="compositionally biased region" description="Polar residues" evidence="8">
    <location>
        <begin position="812"/>
        <end position="822"/>
    </location>
</feature>
<dbReference type="AlphaFoldDB" id="A0AAN9B091"/>
<dbReference type="EMBL" id="JBAMIC010000013">
    <property type="protein sequence ID" value="KAK7096675.1"/>
    <property type="molecule type" value="Genomic_DNA"/>
</dbReference>
<protein>
    <recommendedName>
        <fullName evidence="9">C2H2-type domain-containing protein</fullName>
    </recommendedName>
</protein>
<dbReference type="InterPro" id="IPR036236">
    <property type="entry name" value="Znf_C2H2_sf"/>
</dbReference>
<feature type="domain" description="C2H2-type" evidence="9">
    <location>
        <begin position="559"/>
        <end position="586"/>
    </location>
</feature>
<feature type="compositionally biased region" description="Basic and acidic residues" evidence="8">
    <location>
        <begin position="682"/>
        <end position="745"/>
    </location>
</feature>
<evidence type="ECO:0000256" key="5">
    <source>
        <dbReference type="ARBA" id="ARBA00022833"/>
    </source>
</evidence>
<organism evidence="10 11">
    <name type="scientific">Littorina saxatilis</name>
    <dbReference type="NCBI Taxonomy" id="31220"/>
    <lineage>
        <taxon>Eukaryota</taxon>
        <taxon>Metazoa</taxon>
        <taxon>Spiralia</taxon>
        <taxon>Lophotrochozoa</taxon>
        <taxon>Mollusca</taxon>
        <taxon>Gastropoda</taxon>
        <taxon>Caenogastropoda</taxon>
        <taxon>Littorinimorpha</taxon>
        <taxon>Littorinoidea</taxon>
        <taxon>Littorinidae</taxon>
        <taxon>Littorina</taxon>
    </lineage>
</organism>
<dbReference type="Pfam" id="PF13912">
    <property type="entry name" value="zf-C2H2_6"/>
    <property type="match status" value="1"/>
</dbReference>
<feature type="compositionally biased region" description="Basic and acidic residues" evidence="8">
    <location>
        <begin position="753"/>
        <end position="811"/>
    </location>
</feature>
<feature type="region of interest" description="Disordered" evidence="8">
    <location>
        <begin position="661"/>
        <end position="906"/>
    </location>
</feature>
<evidence type="ECO:0000256" key="2">
    <source>
        <dbReference type="ARBA" id="ARBA00022723"/>
    </source>
</evidence>
<feature type="compositionally biased region" description="Basic and acidic residues" evidence="8">
    <location>
        <begin position="471"/>
        <end position="480"/>
    </location>
</feature>
<keyword evidence="4 7" id="KW-0863">Zinc-finger</keyword>
<dbReference type="SUPFAM" id="SSF57667">
    <property type="entry name" value="beta-beta-alpha zinc fingers"/>
    <property type="match status" value="3"/>
</dbReference>
<evidence type="ECO:0000313" key="10">
    <source>
        <dbReference type="EMBL" id="KAK7096675.1"/>
    </source>
</evidence>
<feature type="compositionally biased region" description="Polar residues" evidence="8">
    <location>
        <begin position="832"/>
        <end position="841"/>
    </location>
</feature>
<feature type="compositionally biased region" description="Basic residues" evidence="8">
    <location>
        <begin position="227"/>
        <end position="236"/>
    </location>
</feature>
<feature type="compositionally biased region" description="Basic and acidic residues" evidence="8">
    <location>
        <begin position="274"/>
        <end position="304"/>
    </location>
</feature>
<feature type="compositionally biased region" description="Basic and acidic residues" evidence="8">
    <location>
        <begin position="156"/>
        <end position="171"/>
    </location>
</feature>
<dbReference type="Proteomes" id="UP001374579">
    <property type="component" value="Unassembled WGS sequence"/>
</dbReference>
<dbReference type="GO" id="GO:0005634">
    <property type="term" value="C:nucleus"/>
    <property type="evidence" value="ECO:0007669"/>
    <property type="project" value="UniProtKB-SubCell"/>
</dbReference>
<gene>
    <name evidence="10" type="ORF">V1264_003752</name>
</gene>
<evidence type="ECO:0000313" key="11">
    <source>
        <dbReference type="Proteomes" id="UP001374579"/>
    </source>
</evidence>
<feature type="domain" description="C2H2-type" evidence="9">
    <location>
        <begin position="498"/>
        <end position="522"/>
    </location>
</feature>
<keyword evidence="3" id="KW-0677">Repeat</keyword>
<dbReference type="GO" id="GO:0000981">
    <property type="term" value="F:DNA-binding transcription factor activity, RNA polymerase II-specific"/>
    <property type="evidence" value="ECO:0007669"/>
    <property type="project" value="TreeGrafter"/>
</dbReference>
<dbReference type="InterPro" id="IPR013087">
    <property type="entry name" value="Znf_C2H2_type"/>
</dbReference>
<evidence type="ECO:0000256" key="8">
    <source>
        <dbReference type="SAM" id="MobiDB-lite"/>
    </source>
</evidence>
<feature type="domain" description="C2H2-type" evidence="9">
    <location>
        <begin position="530"/>
        <end position="558"/>
    </location>
</feature>
<feature type="compositionally biased region" description="Basic and acidic residues" evidence="8">
    <location>
        <begin position="352"/>
        <end position="388"/>
    </location>
</feature>
<dbReference type="PANTHER" id="PTHR24394">
    <property type="entry name" value="ZINC FINGER PROTEIN"/>
    <property type="match status" value="1"/>
</dbReference>
<feature type="compositionally biased region" description="Basic and acidic residues" evidence="8">
    <location>
        <begin position="433"/>
        <end position="445"/>
    </location>
</feature>
<dbReference type="PROSITE" id="PS50157">
    <property type="entry name" value="ZINC_FINGER_C2H2_2"/>
    <property type="match status" value="6"/>
</dbReference>
<sequence>MAYYVQGPLNDSASIIKAEAVDVDNGESGVPGGVPVGILNNSEPCEMDREDVIVKEETFVAVDNVEFSLSQRSSFMKTEPLRVETCATSLIRRVLVNSEPFQTNRGGLTDPRLDTLDAGCHFVVHQNVDEVIGAVAASSTDAAKNETLNQPMDADTAVKTERPDSGYEEHNSNNVQDGSLSVDNLPVFFGGLCQQQHQPISDPHRPARETATYSYKGEKQKQAPSAKRGRTGLRKRRETERGGRTANRRTGLKRKYAAGQSGRTTQIAEEGEELQGRLVRERKHSDAESRRDRRQSQTPKHEQIWRTVEAAAKGVRRQKLKEKQRQTQADTARRCQNPKQSGNKERQRKKKGETPEQEQVRKAAEAAAKREKRKYLTEEKRKTEAERARIRRQNQTADQKKAQAERARIRRQLHTPEQKVAIATASKVRRQKQTAEQKLAKAEAARKRRRNQTPEKKKALAAAKKRQRQRQALEESGTDKPKRKRKPRPTSGERSKKFVCDLCDAVFLNSKSLTTHNYIHTGVHVPARTFECHFCGAGFSDPVSCNEHLQVSHRENCPYLCQVCGQVFYLSESFKIHMRRHSGERPYTCHVCGASFTIASSLKNHGRIHTGEKPYKCSVCDKSFRFSSALTTHMRSHTNEAPYSCQICRVRYKYASELNKHNKRGHLKGDEDSPNNTKIQKSRKESSKRAHSDKAVYVKNSSKEICNEQPYSDRAESGQISPEERLESAHRVTVPQDKKSPKDSSELAYSVKTETDHKLLDKRSESAYSNKEEYANKSLDERSESAYSNKDEHDNKSFDERSESASNRDNDQNSTGEISLSSFCGKGEDSQKSGQESSEPYSNEEEDCQKSPEDYLESAHSDKEDKGLTPSERTSESEYSDQGEDSQKSTEESSELEYSDNKEYEI</sequence>
<feature type="region of interest" description="Disordered" evidence="8">
    <location>
        <begin position="213"/>
        <end position="494"/>
    </location>
</feature>
<evidence type="ECO:0000256" key="1">
    <source>
        <dbReference type="ARBA" id="ARBA00004123"/>
    </source>
</evidence>
<evidence type="ECO:0000256" key="6">
    <source>
        <dbReference type="ARBA" id="ARBA00023242"/>
    </source>
</evidence>
<evidence type="ECO:0000256" key="4">
    <source>
        <dbReference type="ARBA" id="ARBA00022771"/>
    </source>
</evidence>
<reference evidence="10 11" key="1">
    <citation type="submission" date="2024-02" db="EMBL/GenBank/DDBJ databases">
        <title>Chromosome-scale genome assembly of the rough periwinkle Littorina saxatilis.</title>
        <authorList>
            <person name="De Jode A."/>
            <person name="Faria R."/>
            <person name="Formenti G."/>
            <person name="Sims Y."/>
            <person name="Smith T.P."/>
            <person name="Tracey A."/>
            <person name="Wood J.M.D."/>
            <person name="Zagrodzka Z.B."/>
            <person name="Johannesson K."/>
            <person name="Butlin R.K."/>
            <person name="Leder E.H."/>
        </authorList>
    </citation>
    <scope>NUCLEOTIDE SEQUENCE [LARGE SCALE GENOMIC DNA]</scope>
    <source>
        <strain evidence="10">Snail1</strain>
        <tissue evidence="10">Muscle</tissue>
    </source>
</reference>
<feature type="domain" description="C2H2-type" evidence="9">
    <location>
        <begin position="615"/>
        <end position="642"/>
    </location>
</feature>
<dbReference type="PROSITE" id="PS00028">
    <property type="entry name" value="ZINC_FINGER_C2H2_1"/>
    <property type="match status" value="6"/>
</dbReference>
<accession>A0AAN9B091</accession>
<feature type="compositionally biased region" description="Basic and acidic residues" evidence="8">
    <location>
        <begin position="848"/>
        <end position="867"/>
    </location>
</feature>
<keyword evidence="6" id="KW-0539">Nucleus</keyword>
<dbReference type="PANTHER" id="PTHR24394:SF29">
    <property type="entry name" value="MYONEURIN"/>
    <property type="match status" value="1"/>
</dbReference>
<dbReference type="SMART" id="SM00355">
    <property type="entry name" value="ZnF_C2H2"/>
    <property type="match status" value="6"/>
</dbReference>
<keyword evidence="2" id="KW-0479">Metal-binding</keyword>
<comment type="subcellular location">
    <subcellularLocation>
        <location evidence="1">Nucleus</location>
    </subcellularLocation>
</comment>
<evidence type="ECO:0000256" key="7">
    <source>
        <dbReference type="PROSITE-ProRule" id="PRU00042"/>
    </source>
</evidence>
<proteinExistence type="predicted"/>
<dbReference type="FunFam" id="3.30.160.60:FF:001527">
    <property type="entry name" value="Zinc finger protein"/>
    <property type="match status" value="1"/>
</dbReference>
<dbReference type="Pfam" id="PF00096">
    <property type="entry name" value="zf-C2H2"/>
    <property type="match status" value="3"/>
</dbReference>
<dbReference type="FunFam" id="3.30.160.60:FF:002343">
    <property type="entry name" value="Zinc finger protein 33A"/>
    <property type="match status" value="1"/>
</dbReference>